<comment type="caution">
    <text evidence="2">The sequence shown here is derived from an EMBL/GenBank/DDBJ whole genome shotgun (WGS) entry which is preliminary data.</text>
</comment>
<organism evidence="2 3">
    <name type="scientific">Polyplosphaeria fusca</name>
    <dbReference type="NCBI Taxonomy" id="682080"/>
    <lineage>
        <taxon>Eukaryota</taxon>
        <taxon>Fungi</taxon>
        <taxon>Dikarya</taxon>
        <taxon>Ascomycota</taxon>
        <taxon>Pezizomycotina</taxon>
        <taxon>Dothideomycetes</taxon>
        <taxon>Pleosporomycetidae</taxon>
        <taxon>Pleosporales</taxon>
        <taxon>Tetraplosphaeriaceae</taxon>
        <taxon>Polyplosphaeria</taxon>
    </lineage>
</organism>
<sequence length="705" mass="78793">MHRLCIYCRSLEPVTAPCPRLTGGSLTSPSAAAPDISSSPVSGLAGGDIELVRSLQQKPSSLCERCSGYDVVDVFTTSEPLDEIQRANIDYAEYNARMFRYRLSLGQPSSVLLDPACPLCRLLYSILPRDFQADEPSAHLEPHRSHIRQSMWELFPEALKSQCAIHLGLATGWSPFSPISDPFKAGGDNIRWAMMDGPAICYETQSAPHGRSMRNAKPVQCKLDLSMLIEPLEHCEREHRGTCHVRAPPELLKTRMIDITERKVVPCPPDCDYIALSYVWGGVQPSQGALENKCLPQTIEDAITVTRALCRRYLWVDALCIDQSSNPTPAELQAKIEQLNMMATIYGCATVTIVALTGEDSNAGLSGVSLPRPVHMNEIVNGHRLFTIPPNIGSEIDRSKWSSRAWTLQEELISRRRLHFAESQVEFSCMLGSVWEVTRMAMQALSVSWVTPYLISRADWTLQQAEVKNPDLVSFQGRMKLFDGMLQNYTSRDMTHDRDSLNALLGLLVSFQRQLFPDGFTQGLPLKTHPSSLGWIHDKSATPKRRHMFPSWSWAGWQGRVLFPGDVLGTFDDGVSDSISTDLGLRVTASSENEITVEGWLAVLDIRTAPFSEIFVPGREESIGTVMERNFLHNNTLPTGLYSCLVLHRRIEKNSTRVPPRQKVFMIVLEWTGQAAQRQTMITMTPFAGHDLMEVGLEKANIRLV</sequence>
<dbReference type="Proteomes" id="UP000799444">
    <property type="component" value="Unassembled WGS sequence"/>
</dbReference>
<dbReference type="PANTHER" id="PTHR33112:SF12">
    <property type="entry name" value="HETEROKARYON INCOMPATIBILITY DOMAIN-CONTAINING PROTEIN"/>
    <property type="match status" value="1"/>
</dbReference>
<gene>
    <name evidence="2" type="ORF">EJ04DRAFT_490850</name>
</gene>
<accession>A0A9P4R3J6</accession>
<evidence type="ECO:0000313" key="2">
    <source>
        <dbReference type="EMBL" id="KAF2735816.1"/>
    </source>
</evidence>
<dbReference type="PANTHER" id="PTHR33112">
    <property type="entry name" value="DOMAIN PROTEIN, PUTATIVE-RELATED"/>
    <property type="match status" value="1"/>
</dbReference>
<dbReference type="AlphaFoldDB" id="A0A9P4R3J6"/>
<dbReference type="EMBL" id="ML996131">
    <property type="protein sequence ID" value="KAF2735816.1"/>
    <property type="molecule type" value="Genomic_DNA"/>
</dbReference>
<proteinExistence type="predicted"/>
<protein>
    <submittedName>
        <fullName evidence="2">HET-domain-containing protein</fullName>
    </submittedName>
</protein>
<dbReference type="InterPro" id="IPR010730">
    <property type="entry name" value="HET"/>
</dbReference>
<reference evidence="2" key="1">
    <citation type="journal article" date="2020" name="Stud. Mycol.">
        <title>101 Dothideomycetes genomes: a test case for predicting lifestyles and emergence of pathogens.</title>
        <authorList>
            <person name="Haridas S."/>
            <person name="Albert R."/>
            <person name="Binder M."/>
            <person name="Bloem J."/>
            <person name="Labutti K."/>
            <person name="Salamov A."/>
            <person name="Andreopoulos B."/>
            <person name="Baker S."/>
            <person name="Barry K."/>
            <person name="Bills G."/>
            <person name="Bluhm B."/>
            <person name="Cannon C."/>
            <person name="Castanera R."/>
            <person name="Culley D."/>
            <person name="Daum C."/>
            <person name="Ezra D."/>
            <person name="Gonzalez J."/>
            <person name="Henrissat B."/>
            <person name="Kuo A."/>
            <person name="Liang C."/>
            <person name="Lipzen A."/>
            <person name="Lutzoni F."/>
            <person name="Magnuson J."/>
            <person name="Mondo S."/>
            <person name="Nolan M."/>
            <person name="Ohm R."/>
            <person name="Pangilinan J."/>
            <person name="Park H.-J."/>
            <person name="Ramirez L."/>
            <person name="Alfaro M."/>
            <person name="Sun H."/>
            <person name="Tritt A."/>
            <person name="Yoshinaga Y."/>
            <person name="Zwiers L.-H."/>
            <person name="Turgeon B."/>
            <person name="Goodwin S."/>
            <person name="Spatafora J."/>
            <person name="Crous P."/>
            <person name="Grigoriev I."/>
        </authorList>
    </citation>
    <scope>NUCLEOTIDE SEQUENCE</scope>
    <source>
        <strain evidence="2">CBS 125425</strain>
    </source>
</reference>
<dbReference type="OrthoDB" id="5428863at2759"/>
<evidence type="ECO:0000313" key="3">
    <source>
        <dbReference type="Proteomes" id="UP000799444"/>
    </source>
</evidence>
<dbReference type="Pfam" id="PF06985">
    <property type="entry name" value="HET"/>
    <property type="match status" value="1"/>
</dbReference>
<feature type="domain" description="Heterokaryon incompatibility" evidence="1">
    <location>
        <begin position="273"/>
        <end position="410"/>
    </location>
</feature>
<keyword evidence="3" id="KW-1185">Reference proteome</keyword>
<evidence type="ECO:0000259" key="1">
    <source>
        <dbReference type="Pfam" id="PF06985"/>
    </source>
</evidence>
<name>A0A9P4R3J6_9PLEO</name>